<gene>
    <name evidence="9" type="primary">ERF</name>
</gene>
<dbReference type="Pfam" id="PF00847">
    <property type="entry name" value="AP2"/>
    <property type="match status" value="1"/>
</dbReference>
<dbReference type="InterPro" id="IPR036955">
    <property type="entry name" value="AP2/ERF_dom_sf"/>
</dbReference>
<evidence type="ECO:0000256" key="4">
    <source>
        <dbReference type="ARBA" id="ARBA00023163"/>
    </source>
</evidence>
<dbReference type="PROSITE" id="PS51032">
    <property type="entry name" value="AP2_ERF"/>
    <property type="match status" value="1"/>
</dbReference>
<proteinExistence type="evidence at transcript level"/>
<evidence type="ECO:0000256" key="7">
    <source>
        <dbReference type="SAM" id="MobiDB-lite"/>
    </source>
</evidence>
<dbReference type="InterPro" id="IPR044808">
    <property type="entry name" value="ERF_plant"/>
</dbReference>
<evidence type="ECO:0000256" key="6">
    <source>
        <dbReference type="ARBA" id="ARBA00024343"/>
    </source>
</evidence>
<accession>V9HZY8</accession>
<dbReference type="PANTHER" id="PTHR31190:SF421">
    <property type="entry name" value="ETHYLENE-RESPONSIVE TRANSCRIPTION FACTOR ERF110"/>
    <property type="match status" value="1"/>
</dbReference>
<dbReference type="EMBL" id="GU593720">
    <property type="protein sequence ID" value="ADW19888.1"/>
    <property type="molecule type" value="mRNA"/>
</dbReference>
<dbReference type="Gene3D" id="3.30.730.10">
    <property type="entry name" value="AP2/ERF domain"/>
    <property type="match status" value="1"/>
</dbReference>
<dbReference type="GO" id="GO:0003700">
    <property type="term" value="F:DNA-binding transcription factor activity"/>
    <property type="evidence" value="ECO:0007669"/>
    <property type="project" value="InterPro"/>
</dbReference>
<evidence type="ECO:0000313" key="9">
    <source>
        <dbReference type="EMBL" id="ADW19888.1"/>
    </source>
</evidence>
<feature type="compositionally biased region" description="Low complexity" evidence="7">
    <location>
        <begin position="214"/>
        <end position="229"/>
    </location>
</feature>
<dbReference type="PANTHER" id="PTHR31190">
    <property type="entry name" value="DNA-BINDING DOMAIN"/>
    <property type="match status" value="1"/>
</dbReference>
<feature type="region of interest" description="Disordered" evidence="7">
    <location>
        <begin position="15"/>
        <end position="47"/>
    </location>
</feature>
<dbReference type="GO" id="GO:0003677">
    <property type="term" value="F:DNA binding"/>
    <property type="evidence" value="ECO:0007669"/>
    <property type="project" value="UniProtKB-KW"/>
</dbReference>
<feature type="compositionally biased region" description="Polar residues" evidence="7">
    <location>
        <begin position="448"/>
        <end position="463"/>
    </location>
</feature>
<dbReference type="FunFam" id="3.30.730.10:FF:000001">
    <property type="entry name" value="Ethylene-responsive transcription factor 2"/>
    <property type="match status" value="1"/>
</dbReference>
<comment type="subcellular location">
    <subcellularLocation>
        <location evidence="1">Nucleus</location>
    </subcellularLocation>
</comment>
<feature type="domain" description="AP2/ERF" evidence="8">
    <location>
        <begin position="241"/>
        <end position="298"/>
    </location>
</feature>
<dbReference type="GO" id="GO:0005634">
    <property type="term" value="C:nucleus"/>
    <property type="evidence" value="ECO:0007669"/>
    <property type="project" value="UniProtKB-SubCell"/>
</dbReference>
<evidence type="ECO:0000256" key="1">
    <source>
        <dbReference type="ARBA" id="ARBA00004123"/>
    </source>
</evidence>
<feature type="region of interest" description="Disordered" evidence="7">
    <location>
        <begin position="443"/>
        <end position="475"/>
    </location>
</feature>
<protein>
    <submittedName>
        <fullName evidence="9">Ethylene responsive factor</fullName>
    </submittedName>
</protein>
<feature type="region of interest" description="Disordered" evidence="7">
    <location>
        <begin position="183"/>
        <end position="244"/>
    </location>
</feature>
<evidence type="ECO:0000256" key="3">
    <source>
        <dbReference type="ARBA" id="ARBA00023125"/>
    </source>
</evidence>
<dbReference type="CDD" id="cd00018">
    <property type="entry name" value="AP2"/>
    <property type="match status" value="1"/>
</dbReference>
<name>V9HZY8_BRUGY</name>
<dbReference type="InterPro" id="IPR001471">
    <property type="entry name" value="AP2/ERF_dom"/>
</dbReference>
<dbReference type="AlphaFoldDB" id="V9HZY8"/>
<evidence type="ECO:0000256" key="2">
    <source>
        <dbReference type="ARBA" id="ARBA00023015"/>
    </source>
</evidence>
<evidence type="ECO:0000259" key="8">
    <source>
        <dbReference type="PROSITE" id="PS51032"/>
    </source>
</evidence>
<keyword evidence="2" id="KW-0805">Transcription regulation</keyword>
<organism evidence="9">
    <name type="scientific">Bruguiera gymnorhiza</name>
    <name type="common">Burma mangrove</name>
    <name type="synonym">Rhizophora gymnorhiza</name>
    <dbReference type="NCBI Taxonomy" id="39984"/>
    <lineage>
        <taxon>Eukaryota</taxon>
        <taxon>Viridiplantae</taxon>
        <taxon>Streptophyta</taxon>
        <taxon>Embryophyta</taxon>
        <taxon>Tracheophyta</taxon>
        <taxon>Spermatophyta</taxon>
        <taxon>Magnoliopsida</taxon>
        <taxon>eudicotyledons</taxon>
        <taxon>Gunneridae</taxon>
        <taxon>Pentapetalae</taxon>
        <taxon>rosids</taxon>
        <taxon>fabids</taxon>
        <taxon>Malpighiales</taxon>
        <taxon>Rhizophoraceae</taxon>
        <taxon>Bruguiera</taxon>
    </lineage>
</organism>
<dbReference type="PRINTS" id="PR00367">
    <property type="entry name" value="ETHRSPELEMNT"/>
</dbReference>
<keyword evidence="4" id="KW-0804">Transcription</keyword>
<keyword evidence="5" id="KW-0539">Nucleus</keyword>
<dbReference type="GO" id="GO:0009873">
    <property type="term" value="P:ethylene-activated signaling pathway"/>
    <property type="evidence" value="ECO:0007669"/>
    <property type="project" value="InterPro"/>
</dbReference>
<reference evidence="9" key="1">
    <citation type="submission" date="2016-11" db="EMBL/GenBank/DDBJ databases">
        <title>Cloning and analysis of AP2/ERF cDNA from Bruguiera gymnorrhiza.</title>
        <authorList>
            <person name="Pang J.-F."/>
            <person name="Wu Y.-M."/>
            <person name="Yu Z."/>
        </authorList>
    </citation>
    <scope>NUCLEOTIDE SEQUENCE</scope>
</reference>
<dbReference type="SUPFAM" id="SSF54171">
    <property type="entry name" value="DNA-binding domain"/>
    <property type="match status" value="1"/>
</dbReference>
<keyword evidence="3" id="KW-0238">DNA-binding</keyword>
<dbReference type="InterPro" id="IPR016177">
    <property type="entry name" value="DNA-bd_dom_sf"/>
</dbReference>
<comment type="similarity">
    <text evidence="6">Belongs to the AP2/ERF transcription factor family. ERF subfamily.</text>
</comment>
<evidence type="ECO:0000256" key="5">
    <source>
        <dbReference type="ARBA" id="ARBA00023242"/>
    </source>
</evidence>
<dbReference type="SMART" id="SM00380">
    <property type="entry name" value="AP2"/>
    <property type="match status" value="1"/>
</dbReference>
<sequence length="475" mass="50636">MCLLFLKVANPRGSDEYIRYPATDSGDGDEEGRYGTRELPPPPPPSSQLFHLQQVNRTVNQVEVATQSQRPPMFSGCSSRGEMTAMVSALADVVSGQQRAGDLSRYGADLGGAITSSFGLVLPSTPASTSGVYPSSYPLPTYSSPSTSNSGLWVGQKRGREEDYAGRAPRSMELATVNKGIAEFKNSPGGSSSSSSSSSGATVTGEAGLSYIVPSPTTTASPSMPSAETISYEETRERRRRYRGVRQRPWGKWAAEIRDPHKAARVWLGTFDTAEAAARAYDDAALRFRGSRAKLNFPENVRLMPPPTSMQNVAVGSQMAMASRPPPPPLPSHHLQAFSSLAAQTSRFPQPSTSPSTFQSQADMVRDYWGYGQFLQNTGEFHGQSQPSSLAEQFLHSSQLGSLQSNLSLPSSASASSHAGSSVSSSSASASFPLLLAGQQLGYFRQPQIPNEATGSDLPTQPGSHSSHHYPSSTG</sequence>
<feature type="compositionally biased region" description="Low complexity" evidence="7">
    <location>
        <begin position="187"/>
        <end position="200"/>
    </location>
</feature>